<comment type="caution">
    <text evidence="3">The sequence shown here is derived from an EMBL/GenBank/DDBJ whole genome shotgun (WGS) entry which is preliminary data.</text>
</comment>
<evidence type="ECO:0000313" key="3">
    <source>
        <dbReference type="EMBL" id="KAJ7753706.1"/>
    </source>
</evidence>
<evidence type="ECO:0000256" key="2">
    <source>
        <dbReference type="SAM" id="Phobius"/>
    </source>
</evidence>
<dbReference type="EMBL" id="JARKIB010000054">
    <property type="protein sequence ID" value="KAJ7753706.1"/>
    <property type="molecule type" value="Genomic_DNA"/>
</dbReference>
<feature type="transmembrane region" description="Helical" evidence="2">
    <location>
        <begin position="158"/>
        <end position="175"/>
    </location>
</feature>
<dbReference type="Proteomes" id="UP001215598">
    <property type="component" value="Unassembled WGS sequence"/>
</dbReference>
<keyword evidence="2" id="KW-0472">Membrane</keyword>
<keyword evidence="2" id="KW-0812">Transmembrane</keyword>
<feature type="region of interest" description="Disordered" evidence="1">
    <location>
        <begin position="93"/>
        <end position="152"/>
    </location>
</feature>
<reference evidence="3" key="1">
    <citation type="submission" date="2023-03" db="EMBL/GenBank/DDBJ databases">
        <title>Massive genome expansion in bonnet fungi (Mycena s.s.) driven by repeated elements and novel gene families across ecological guilds.</title>
        <authorList>
            <consortium name="Lawrence Berkeley National Laboratory"/>
            <person name="Harder C.B."/>
            <person name="Miyauchi S."/>
            <person name="Viragh M."/>
            <person name="Kuo A."/>
            <person name="Thoen E."/>
            <person name="Andreopoulos B."/>
            <person name="Lu D."/>
            <person name="Skrede I."/>
            <person name="Drula E."/>
            <person name="Henrissat B."/>
            <person name="Morin E."/>
            <person name="Kohler A."/>
            <person name="Barry K."/>
            <person name="LaButti K."/>
            <person name="Morin E."/>
            <person name="Salamov A."/>
            <person name="Lipzen A."/>
            <person name="Mereny Z."/>
            <person name="Hegedus B."/>
            <person name="Baldrian P."/>
            <person name="Stursova M."/>
            <person name="Weitz H."/>
            <person name="Taylor A."/>
            <person name="Grigoriev I.V."/>
            <person name="Nagy L.G."/>
            <person name="Martin F."/>
            <person name="Kauserud H."/>
        </authorList>
    </citation>
    <scope>NUCLEOTIDE SEQUENCE</scope>
    <source>
        <strain evidence="3">CBHHK182m</strain>
    </source>
</reference>
<keyword evidence="4" id="KW-1185">Reference proteome</keyword>
<feature type="transmembrane region" description="Helical" evidence="2">
    <location>
        <begin position="234"/>
        <end position="258"/>
    </location>
</feature>
<gene>
    <name evidence="3" type="ORF">B0H16DRAFT_1886783</name>
</gene>
<keyword evidence="2" id="KW-1133">Transmembrane helix</keyword>
<accession>A0AAD7NAK0</accession>
<proteinExistence type="predicted"/>
<sequence>MLSSVLSLSSSKGFVGLLYIGARVMLSTVLAGFSDGVKNGLSATRTTEIILSPTKSVLSNGNLSNPYMAAMGYATVILITLFLILRAKGSSYTSPCSPGPSPPPTSPSPEYPVPSASKSSPGGAPPSHNHSGMGSEPPSPPPDPGSDSADDTPRRSPWWLLLLLVVLAAGSYIYFTRNPDSSVVLAKTLGSQIAWRMERCFLDISNAWTAAVSPISTARIYILQHGRHIATTTLLGLATHGVCFVVLAALRHLCLYLVPRHPTSYAPICFWISSITALVSLPQLRWMLWMEYYISTVAVRDIPSTFRISWSSSMSDSCFSAASVSISPVPLQTSAYATFL</sequence>
<feature type="compositionally biased region" description="Low complexity" evidence="1">
    <location>
        <begin position="113"/>
        <end position="127"/>
    </location>
</feature>
<dbReference type="AlphaFoldDB" id="A0AAD7NAK0"/>
<evidence type="ECO:0000313" key="4">
    <source>
        <dbReference type="Proteomes" id="UP001215598"/>
    </source>
</evidence>
<feature type="compositionally biased region" description="Pro residues" evidence="1">
    <location>
        <begin position="97"/>
        <end position="112"/>
    </location>
</feature>
<name>A0AAD7NAK0_9AGAR</name>
<feature type="transmembrane region" description="Helical" evidence="2">
    <location>
        <begin position="12"/>
        <end position="33"/>
    </location>
</feature>
<feature type="transmembrane region" description="Helical" evidence="2">
    <location>
        <begin position="67"/>
        <end position="85"/>
    </location>
</feature>
<protein>
    <submittedName>
        <fullName evidence="3">Uncharacterized protein</fullName>
    </submittedName>
</protein>
<organism evidence="3 4">
    <name type="scientific">Mycena metata</name>
    <dbReference type="NCBI Taxonomy" id="1033252"/>
    <lineage>
        <taxon>Eukaryota</taxon>
        <taxon>Fungi</taxon>
        <taxon>Dikarya</taxon>
        <taxon>Basidiomycota</taxon>
        <taxon>Agaricomycotina</taxon>
        <taxon>Agaricomycetes</taxon>
        <taxon>Agaricomycetidae</taxon>
        <taxon>Agaricales</taxon>
        <taxon>Marasmiineae</taxon>
        <taxon>Mycenaceae</taxon>
        <taxon>Mycena</taxon>
    </lineage>
</organism>
<evidence type="ECO:0000256" key="1">
    <source>
        <dbReference type="SAM" id="MobiDB-lite"/>
    </source>
</evidence>